<name>A0A1F6G7E4_9PROT</name>
<evidence type="ECO:0008006" key="3">
    <source>
        <dbReference type="Google" id="ProtNLM"/>
    </source>
</evidence>
<dbReference type="Gene3D" id="3.40.50.10610">
    <property type="entry name" value="ABC-type transport auxiliary lipoprotein component"/>
    <property type="match status" value="1"/>
</dbReference>
<dbReference type="EMBL" id="MFNE01000043">
    <property type="protein sequence ID" value="OGG94034.1"/>
    <property type="molecule type" value="Genomic_DNA"/>
</dbReference>
<dbReference type="AlphaFoldDB" id="A0A1F6G7E4"/>
<proteinExistence type="predicted"/>
<gene>
    <name evidence="1" type="ORF">A2527_09270</name>
</gene>
<accession>A0A1F6G7E4</accession>
<protein>
    <recommendedName>
        <fullName evidence="3">Flagellar assembly protein T C-terminal domain-containing protein</fullName>
    </recommendedName>
</protein>
<dbReference type="Proteomes" id="UP000178449">
    <property type="component" value="Unassembled WGS sequence"/>
</dbReference>
<evidence type="ECO:0000313" key="1">
    <source>
        <dbReference type="EMBL" id="OGG94034.1"/>
    </source>
</evidence>
<reference evidence="1 2" key="1">
    <citation type="journal article" date="2016" name="Nat. Commun.">
        <title>Thousands of microbial genomes shed light on interconnected biogeochemical processes in an aquifer system.</title>
        <authorList>
            <person name="Anantharaman K."/>
            <person name="Brown C.T."/>
            <person name="Hug L.A."/>
            <person name="Sharon I."/>
            <person name="Castelle C.J."/>
            <person name="Probst A.J."/>
            <person name="Thomas B.C."/>
            <person name="Singh A."/>
            <person name="Wilkins M.J."/>
            <person name="Karaoz U."/>
            <person name="Brodie E.L."/>
            <person name="Williams K.H."/>
            <person name="Hubbard S.S."/>
            <person name="Banfield J.F."/>
        </authorList>
    </citation>
    <scope>NUCLEOTIDE SEQUENCE [LARGE SCALE GENOMIC DNA]</scope>
</reference>
<sequence length="410" mass="45824">MGNEGKRSEVGMRFLAIILASLLFGASALHAEEKKATEVVQSVIGDPETARSGLLVLQFAATGMTDSAARAYSTMIAQNVANTNRFIVTDHEQAEQVMVKEAPNLLPCFEIGCGIQMAKILGAERVMSGHISLDRGFIELKVKLVNVMDNEIEFEESTRFDDNTMDRRLYSIAQAIAMNTPLRGQIIRANETLVVIGLGSNDGVRVGDRMVIYKNLSVSSEQMTAIGQGNTRRANLGILSITKVGGQSSEGTYFQKIEAPHAGEYVLTYLDKRKQISLISYVRKELDTHLRHAFEVEKEVIIQPISLLDQDKNTWIRKVRHMEQERDWWQMWMTGTSIATGYYLVNYKNGDEIRLMALMGGLSYSAIEYFGAKANLKQLVQEGKFKGYLEPTFNPNISKGALGIRYQLNF</sequence>
<comment type="caution">
    <text evidence="1">The sequence shown here is derived from an EMBL/GenBank/DDBJ whole genome shotgun (WGS) entry which is preliminary data.</text>
</comment>
<organism evidence="1 2">
    <name type="scientific">Candidatus Lambdaproteobacteria bacterium RIFOXYD2_FULL_50_16</name>
    <dbReference type="NCBI Taxonomy" id="1817772"/>
    <lineage>
        <taxon>Bacteria</taxon>
        <taxon>Pseudomonadati</taxon>
        <taxon>Pseudomonadota</taxon>
        <taxon>Candidatus Lambdaproteobacteria</taxon>
    </lineage>
</organism>
<evidence type="ECO:0000313" key="2">
    <source>
        <dbReference type="Proteomes" id="UP000178449"/>
    </source>
</evidence>